<proteinExistence type="predicted"/>
<comment type="caution">
    <text evidence="2">The sequence shown here is derived from an EMBL/GenBank/DDBJ whole genome shotgun (WGS) entry which is preliminary data.</text>
</comment>
<keyword evidence="3" id="KW-1185">Reference proteome</keyword>
<dbReference type="SUPFAM" id="SSF55729">
    <property type="entry name" value="Acyl-CoA N-acyltransferases (Nat)"/>
    <property type="match status" value="1"/>
</dbReference>
<dbReference type="InterPro" id="IPR016181">
    <property type="entry name" value="Acyl_CoA_acyltransferase"/>
</dbReference>
<gene>
    <name evidence="2" type="ORF">GGQ54_001562</name>
</gene>
<dbReference type="Pfam" id="PF14542">
    <property type="entry name" value="Acetyltransf_CG"/>
    <property type="match status" value="1"/>
</dbReference>
<dbReference type="PANTHER" id="PTHR31435">
    <property type="entry name" value="PROTEIN NATD1"/>
    <property type="match status" value="1"/>
</dbReference>
<dbReference type="PROSITE" id="PS51729">
    <property type="entry name" value="GNAT_YJDJ"/>
    <property type="match status" value="1"/>
</dbReference>
<dbReference type="PANTHER" id="PTHR31435:SF10">
    <property type="entry name" value="BSR4717 PROTEIN"/>
    <property type="match status" value="1"/>
</dbReference>
<dbReference type="Gene3D" id="3.40.630.30">
    <property type="match status" value="1"/>
</dbReference>
<dbReference type="RefSeq" id="WP_179444885.1">
    <property type="nucleotide sequence ID" value="NZ_JACBZS010000001.1"/>
</dbReference>
<evidence type="ECO:0000259" key="1">
    <source>
        <dbReference type="PROSITE" id="PS51729"/>
    </source>
</evidence>
<protein>
    <recommendedName>
        <fullName evidence="1">N-acetyltransferase domain-containing protein</fullName>
    </recommendedName>
</protein>
<dbReference type="InterPro" id="IPR045057">
    <property type="entry name" value="Gcn5-rel_NAT"/>
</dbReference>
<dbReference type="AlphaFoldDB" id="A0A7Z0IL00"/>
<dbReference type="EMBL" id="JACBZS010000001">
    <property type="protein sequence ID" value="NYI71002.1"/>
    <property type="molecule type" value="Genomic_DNA"/>
</dbReference>
<sequence>MSDQQPDNVRIEHAERKHRYEVWVGDDLAGFTRYTLPDDDHVDFIHTEVGDRYAGQGLAARLVREALDDVRAQGKRIIPHCPYVASYVRKHDDWADLVDWP</sequence>
<evidence type="ECO:0000313" key="3">
    <source>
        <dbReference type="Proteomes" id="UP000527616"/>
    </source>
</evidence>
<organism evidence="2 3">
    <name type="scientific">Naumannella cuiyingiana</name>
    <dbReference type="NCBI Taxonomy" id="1347891"/>
    <lineage>
        <taxon>Bacteria</taxon>
        <taxon>Bacillati</taxon>
        <taxon>Actinomycetota</taxon>
        <taxon>Actinomycetes</taxon>
        <taxon>Propionibacteriales</taxon>
        <taxon>Propionibacteriaceae</taxon>
        <taxon>Naumannella</taxon>
    </lineage>
</organism>
<reference evidence="2 3" key="1">
    <citation type="submission" date="2020-07" db="EMBL/GenBank/DDBJ databases">
        <title>Sequencing the genomes of 1000 actinobacteria strains.</title>
        <authorList>
            <person name="Klenk H.-P."/>
        </authorList>
    </citation>
    <scope>NUCLEOTIDE SEQUENCE [LARGE SCALE GENOMIC DNA]</scope>
    <source>
        <strain evidence="2 3">DSM 103164</strain>
    </source>
</reference>
<accession>A0A7Z0IL00</accession>
<dbReference type="Proteomes" id="UP000527616">
    <property type="component" value="Unassembled WGS sequence"/>
</dbReference>
<dbReference type="InterPro" id="IPR031165">
    <property type="entry name" value="GNAT_YJDJ"/>
</dbReference>
<feature type="domain" description="N-acetyltransferase" evidence="1">
    <location>
        <begin position="12"/>
        <end position="99"/>
    </location>
</feature>
<evidence type="ECO:0000313" key="2">
    <source>
        <dbReference type="EMBL" id="NYI71002.1"/>
    </source>
</evidence>
<name>A0A7Z0IL00_9ACTN</name>